<dbReference type="EMBL" id="JACGCI010000021">
    <property type="protein sequence ID" value="KAF6757708.1"/>
    <property type="molecule type" value="Genomic_DNA"/>
</dbReference>
<comment type="caution">
    <text evidence="2">The sequence shown here is derived from an EMBL/GenBank/DDBJ whole genome shotgun (WGS) entry which is preliminary data.</text>
</comment>
<dbReference type="AlphaFoldDB" id="A0A8H6I2H3"/>
<organism evidence="2 3">
    <name type="scientific">Ephemerocybe angulata</name>
    <dbReference type="NCBI Taxonomy" id="980116"/>
    <lineage>
        <taxon>Eukaryota</taxon>
        <taxon>Fungi</taxon>
        <taxon>Dikarya</taxon>
        <taxon>Basidiomycota</taxon>
        <taxon>Agaricomycotina</taxon>
        <taxon>Agaricomycetes</taxon>
        <taxon>Agaricomycetidae</taxon>
        <taxon>Agaricales</taxon>
        <taxon>Agaricineae</taxon>
        <taxon>Psathyrellaceae</taxon>
        <taxon>Ephemerocybe</taxon>
    </lineage>
</organism>
<accession>A0A8H6I2H3</accession>
<feature type="region of interest" description="Disordered" evidence="1">
    <location>
        <begin position="1"/>
        <end position="24"/>
    </location>
</feature>
<dbReference type="Proteomes" id="UP000521943">
    <property type="component" value="Unassembled WGS sequence"/>
</dbReference>
<sequence length="88" mass="9328">MPKRKRSLARPPEPPSRSSLFDGSSNFSISELSATQAGGDVNYSHTVQNIQVTINQQSPFHLQTFAAGALAGSAMTVGLFGTPDHSLL</sequence>
<evidence type="ECO:0000256" key="1">
    <source>
        <dbReference type="SAM" id="MobiDB-lite"/>
    </source>
</evidence>
<proteinExistence type="predicted"/>
<protein>
    <submittedName>
        <fullName evidence="2">Uncharacterized protein</fullName>
    </submittedName>
</protein>
<gene>
    <name evidence="2" type="ORF">DFP72DRAFT_1168047</name>
</gene>
<reference evidence="2 3" key="1">
    <citation type="submission" date="2020-07" db="EMBL/GenBank/DDBJ databases">
        <title>Comparative genomics of pyrophilous fungi reveals a link between fire events and developmental genes.</title>
        <authorList>
            <consortium name="DOE Joint Genome Institute"/>
            <person name="Steindorff A.S."/>
            <person name="Carver A."/>
            <person name="Calhoun S."/>
            <person name="Stillman K."/>
            <person name="Liu H."/>
            <person name="Lipzen A."/>
            <person name="Pangilinan J."/>
            <person name="Labutti K."/>
            <person name="Bruns T.D."/>
            <person name="Grigoriev I.V."/>
        </authorList>
    </citation>
    <scope>NUCLEOTIDE SEQUENCE [LARGE SCALE GENOMIC DNA]</scope>
    <source>
        <strain evidence="2 3">CBS 144469</strain>
    </source>
</reference>
<evidence type="ECO:0000313" key="3">
    <source>
        <dbReference type="Proteomes" id="UP000521943"/>
    </source>
</evidence>
<keyword evidence="3" id="KW-1185">Reference proteome</keyword>
<name>A0A8H6I2H3_9AGAR</name>
<dbReference type="OrthoDB" id="10518415at2759"/>
<evidence type="ECO:0000313" key="2">
    <source>
        <dbReference type="EMBL" id="KAF6757708.1"/>
    </source>
</evidence>